<reference evidence="1" key="1">
    <citation type="submission" date="2019-04" db="EMBL/GenBank/DDBJ databases">
        <title>Genome assembly of Zosterops borbonicus 15179.</title>
        <authorList>
            <person name="Leroy T."/>
            <person name="Anselmetti Y."/>
            <person name="Tilak M.-K."/>
            <person name="Nabholz B."/>
        </authorList>
    </citation>
    <scope>NUCLEOTIDE SEQUENCE</scope>
    <source>
        <strain evidence="1">HGM_15179</strain>
        <tissue evidence="1">Muscle</tissue>
    </source>
</reference>
<accession>A0A8K1GUH6</accession>
<dbReference type="EMBL" id="SWJQ01000069">
    <property type="protein sequence ID" value="TRZ23590.1"/>
    <property type="molecule type" value="Genomic_DNA"/>
</dbReference>
<proteinExistence type="predicted"/>
<protein>
    <submittedName>
        <fullName evidence="1">Uncharacterized protein</fullName>
    </submittedName>
</protein>
<gene>
    <name evidence="1" type="ORF">HGM15179_003487</name>
</gene>
<sequence length="357" mass="40014">MKSPSLETYKSHLDMFLCHLLQMTLPCQGVRLDGLQRSIPTLTILCFCDRQDCHMPLPFSLGVHPAASASEQWNHVTCETAQAQSGEAEGSWTASDALAHCDLKKAEEKDTAWELLPYLKPEAASLQQRAKAQEPMQNSNLQVKHELDLLPKYHLPRLHHIKRQSANHKERDKVLLGLPVLVIKSQETCRDPKDNSHNKDLYANFLSWLDIFGKASEDLSASKENKITDLVRSRWIIKGTWHGIDVKMKSREQISGSSLSGKCSIDHEDYQKKGPPFLTHAVNINGFRKSGMTFACGSAYMVSYYCTMKSLPSSGWRKLFPSSSMPPGSCGISKAEFTPLSCSLIPHIIFMLDQALD</sequence>
<name>A0A8K1GUH6_9PASS</name>
<evidence type="ECO:0000313" key="2">
    <source>
        <dbReference type="Proteomes" id="UP000796761"/>
    </source>
</evidence>
<evidence type="ECO:0000313" key="1">
    <source>
        <dbReference type="EMBL" id="TRZ23590.1"/>
    </source>
</evidence>
<keyword evidence="2" id="KW-1185">Reference proteome</keyword>
<organism evidence="1 2">
    <name type="scientific">Zosterops borbonicus</name>
    <dbReference type="NCBI Taxonomy" id="364589"/>
    <lineage>
        <taxon>Eukaryota</taxon>
        <taxon>Metazoa</taxon>
        <taxon>Chordata</taxon>
        <taxon>Craniata</taxon>
        <taxon>Vertebrata</taxon>
        <taxon>Euteleostomi</taxon>
        <taxon>Archelosauria</taxon>
        <taxon>Archosauria</taxon>
        <taxon>Dinosauria</taxon>
        <taxon>Saurischia</taxon>
        <taxon>Theropoda</taxon>
        <taxon>Coelurosauria</taxon>
        <taxon>Aves</taxon>
        <taxon>Neognathae</taxon>
        <taxon>Neoaves</taxon>
        <taxon>Telluraves</taxon>
        <taxon>Australaves</taxon>
        <taxon>Passeriformes</taxon>
        <taxon>Sylvioidea</taxon>
        <taxon>Zosteropidae</taxon>
        <taxon>Zosterops</taxon>
    </lineage>
</organism>
<dbReference type="Proteomes" id="UP000796761">
    <property type="component" value="Unassembled WGS sequence"/>
</dbReference>
<dbReference type="AlphaFoldDB" id="A0A8K1GUH6"/>
<comment type="caution">
    <text evidence="1">The sequence shown here is derived from an EMBL/GenBank/DDBJ whole genome shotgun (WGS) entry which is preliminary data.</text>
</comment>